<dbReference type="EMBL" id="ML976977">
    <property type="protein sequence ID" value="KAF1963735.1"/>
    <property type="molecule type" value="Genomic_DNA"/>
</dbReference>
<sequence>MPLSALVTAAAFEPTTVDTSEDFLATDVAMAPVGGGLVGMSASSSGLVVPSFAVAALPVAPPPVPQTMDCSPPDPAGLSPEPSLAPASSAQPPPAAAPVFPALAPAPVFSTLPSASALSAPAAAPAPMISFSSVRTSGPTAARRMGTGPSSSRVVHRAAPSPSVTTLAKQDWSLPDDHLLSLKPATWGMTDAQLAAHPGVDLSLSLAIASRHERYNALAATKIKKAAILLRLQMLAWDATGIQTDKKLAECLKGLLEDAAEDFATPPPGLAPDAVRDFAVAIVFLWNQVVLPLDGVLGRYAVDRFGGPGGAHWFGSFKADIRAVGAGLGLPLL</sequence>
<evidence type="ECO:0000256" key="1">
    <source>
        <dbReference type="SAM" id="MobiDB-lite"/>
    </source>
</evidence>
<evidence type="ECO:0000313" key="3">
    <source>
        <dbReference type="Proteomes" id="UP000800035"/>
    </source>
</evidence>
<accession>A0A6A5UFQ3</accession>
<organism evidence="2 3">
    <name type="scientific">Byssothecium circinans</name>
    <dbReference type="NCBI Taxonomy" id="147558"/>
    <lineage>
        <taxon>Eukaryota</taxon>
        <taxon>Fungi</taxon>
        <taxon>Dikarya</taxon>
        <taxon>Ascomycota</taxon>
        <taxon>Pezizomycotina</taxon>
        <taxon>Dothideomycetes</taxon>
        <taxon>Pleosporomycetidae</taxon>
        <taxon>Pleosporales</taxon>
        <taxon>Massarineae</taxon>
        <taxon>Massarinaceae</taxon>
        <taxon>Byssothecium</taxon>
    </lineage>
</organism>
<proteinExistence type="predicted"/>
<dbReference type="AlphaFoldDB" id="A0A6A5UFQ3"/>
<evidence type="ECO:0000313" key="2">
    <source>
        <dbReference type="EMBL" id="KAF1963735.1"/>
    </source>
</evidence>
<feature type="region of interest" description="Disordered" evidence="1">
    <location>
        <begin position="65"/>
        <end position="95"/>
    </location>
</feature>
<dbReference type="Proteomes" id="UP000800035">
    <property type="component" value="Unassembled WGS sequence"/>
</dbReference>
<feature type="region of interest" description="Disordered" evidence="1">
    <location>
        <begin position="133"/>
        <end position="158"/>
    </location>
</feature>
<gene>
    <name evidence="2" type="ORF">CC80DRAFT_541650</name>
</gene>
<feature type="compositionally biased region" description="Low complexity" evidence="1">
    <location>
        <begin position="76"/>
        <end position="90"/>
    </location>
</feature>
<name>A0A6A5UFQ3_9PLEO</name>
<keyword evidence="3" id="KW-1185">Reference proteome</keyword>
<protein>
    <submittedName>
        <fullName evidence="2">Uncharacterized protein</fullName>
    </submittedName>
</protein>
<reference evidence="2" key="1">
    <citation type="journal article" date="2020" name="Stud. Mycol.">
        <title>101 Dothideomycetes genomes: a test case for predicting lifestyles and emergence of pathogens.</title>
        <authorList>
            <person name="Haridas S."/>
            <person name="Albert R."/>
            <person name="Binder M."/>
            <person name="Bloem J."/>
            <person name="Labutti K."/>
            <person name="Salamov A."/>
            <person name="Andreopoulos B."/>
            <person name="Baker S."/>
            <person name="Barry K."/>
            <person name="Bills G."/>
            <person name="Bluhm B."/>
            <person name="Cannon C."/>
            <person name="Castanera R."/>
            <person name="Culley D."/>
            <person name="Daum C."/>
            <person name="Ezra D."/>
            <person name="Gonzalez J."/>
            <person name="Henrissat B."/>
            <person name="Kuo A."/>
            <person name="Liang C."/>
            <person name="Lipzen A."/>
            <person name="Lutzoni F."/>
            <person name="Magnuson J."/>
            <person name="Mondo S."/>
            <person name="Nolan M."/>
            <person name="Ohm R."/>
            <person name="Pangilinan J."/>
            <person name="Park H.-J."/>
            <person name="Ramirez L."/>
            <person name="Alfaro M."/>
            <person name="Sun H."/>
            <person name="Tritt A."/>
            <person name="Yoshinaga Y."/>
            <person name="Zwiers L.-H."/>
            <person name="Turgeon B."/>
            <person name="Goodwin S."/>
            <person name="Spatafora J."/>
            <person name="Crous P."/>
            <person name="Grigoriev I."/>
        </authorList>
    </citation>
    <scope>NUCLEOTIDE SEQUENCE</scope>
    <source>
        <strain evidence="2">CBS 675.92</strain>
    </source>
</reference>